<dbReference type="OrthoDB" id="116380at2759"/>
<reference evidence="2" key="1">
    <citation type="journal article" date="2021" name="Evol. Appl.">
        <title>The genome of the Pyrenean desman and the effects of bottlenecks and inbreeding on the genomic landscape of an endangered species.</title>
        <authorList>
            <person name="Escoda L."/>
            <person name="Castresana J."/>
        </authorList>
    </citation>
    <scope>NUCLEOTIDE SEQUENCE</scope>
    <source>
        <strain evidence="2">IBE-C5619</strain>
    </source>
</reference>
<evidence type="ECO:0000313" key="3">
    <source>
        <dbReference type="Proteomes" id="UP000700334"/>
    </source>
</evidence>
<dbReference type="Proteomes" id="UP000700334">
    <property type="component" value="Unassembled WGS sequence"/>
</dbReference>
<feature type="region of interest" description="Disordered" evidence="1">
    <location>
        <begin position="476"/>
        <end position="503"/>
    </location>
</feature>
<feature type="region of interest" description="Disordered" evidence="1">
    <location>
        <begin position="253"/>
        <end position="341"/>
    </location>
</feature>
<name>A0A8J6A883_GALPY</name>
<feature type="compositionally biased region" description="Basic residues" evidence="1">
    <location>
        <begin position="148"/>
        <end position="157"/>
    </location>
</feature>
<feature type="compositionally biased region" description="Polar residues" evidence="1">
    <location>
        <begin position="268"/>
        <end position="282"/>
    </location>
</feature>
<evidence type="ECO:0000313" key="2">
    <source>
        <dbReference type="EMBL" id="KAG8516869.1"/>
    </source>
</evidence>
<keyword evidence="3" id="KW-1185">Reference proteome</keyword>
<sequence length="649" mass="68288">MTNSDFYSKNQRNESSHGAEFGCTMEELRSLMELRGTEAVVKIKETYGDTEAICRRLKTSPVEEAPQSAEAGCGPQLGPAPPLRLACSRDAEWAQPAQQQGGPGGPLPVLRKGVLSGPLGIRYQLVPGTEEGENCREKPEGGCCVPRPRGHPLRGRAARTADNRDPRAPRRVEAPSSALCEGPERRVAAQSSARQLLLSSVVSRLLTEGSPRSQWATGPVPGQCSGAGRPGGWCSGSLKLPPSLAPKDGIQLERGAVFPPDPPVSERPTGQSCTAPPTSTLSPGRRGDEGFRAADAQQPLAAPVHTPPPSAASASHVHRCAPITPPSSESLDRSPPTSPQAHFPARVEVLEPRAVGFLGLRPTVQWRRSGEGTQGLGGKTSGGLRPEEGSVWLRVPALAGWRLGTLQPLAHVARAHEPADTERTEHIPMAVSAASPRRSTRRPHTWTLQIPTWGLDTPGDPGAPRRHHEAVANCRPDALASSPSPAELRGLQDPTPLPRQEPLSRGVCPAQPCQVALTHGTCHPVCGASGRPQHPHPTSGAAGGSRRACALDEPPPSGGTSWELLAARGGWPLAWPGVGETGSGVSVREGPWRHALAGKGENGLFLQVDPGGFREGGGVPPGPRKTEQLLRAEARADRLAGAWARQGVG</sequence>
<dbReference type="EMBL" id="JAGFMF010011663">
    <property type="protein sequence ID" value="KAG8516869.1"/>
    <property type="molecule type" value="Genomic_DNA"/>
</dbReference>
<feature type="compositionally biased region" description="Basic and acidic residues" evidence="1">
    <location>
        <begin position="159"/>
        <end position="173"/>
    </location>
</feature>
<organism evidence="2 3">
    <name type="scientific">Galemys pyrenaicus</name>
    <name type="common">Iberian desman</name>
    <name type="synonym">Pyrenean desman</name>
    <dbReference type="NCBI Taxonomy" id="202257"/>
    <lineage>
        <taxon>Eukaryota</taxon>
        <taxon>Metazoa</taxon>
        <taxon>Chordata</taxon>
        <taxon>Craniata</taxon>
        <taxon>Vertebrata</taxon>
        <taxon>Euteleostomi</taxon>
        <taxon>Mammalia</taxon>
        <taxon>Eutheria</taxon>
        <taxon>Laurasiatheria</taxon>
        <taxon>Eulipotyphla</taxon>
        <taxon>Talpidae</taxon>
        <taxon>Galemys</taxon>
    </lineage>
</organism>
<gene>
    <name evidence="2" type="ORF">J0S82_013423</name>
</gene>
<protein>
    <submittedName>
        <fullName evidence="2">Plasma membrane calcium-transporting ATPase 2</fullName>
    </submittedName>
</protein>
<evidence type="ECO:0000256" key="1">
    <source>
        <dbReference type="SAM" id="MobiDB-lite"/>
    </source>
</evidence>
<feature type="region of interest" description="Disordered" evidence="1">
    <location>
        <begin position="209"/>
        <end position="228"/>
    </location>
</feature>
<feature type="region of interest" description="Disordered" evidence="1">
    <location>
        <begin position="146"/>
        <end position="184"/>
    </location>
</feature>
<dbReference type="AlphaFoldDB" id="A0A8J6A883"/>
<accession>A0A8J6A883</accession>
<comment type="caution">
    <text evidence="2">The sequence shown here is derived from an EMBL/GenBank/DDBJ whole genome shotgun (WGS) entry which is preliminary data.</text>
</comment>
<proteinExistence type="predicted"/>